<dbReference type="Proteomes" id="UP001479290">
    <property type="component" value="Unassembled WGS sequence"/>
</dbReference>
<reference evidence="3 4" key="1">
    <citation type="submission" date="2024-05" db="EMBL/GenBank/DDBJ databases">
        <title>A high-quality chromosomal-level genome assembly of Topmouth culter (Culter alburnus).</title>
        <authorList>
            <person name="Zhao H."/>
        </authorList>
    </citation>
    <scope>NUCLEOTIDE SEQUENCE [LARGE SCALE GENOMIC DNA]</scope>
    <source>
        <strain evidence="3">CATC2023</strain>
        <tissue evidence="3">Muscle</tissue>
    </source>
</reference>
<accession>A0AAW1ZTJ0</accession>
<dbReference type="InterPro" id="IPR010326">
    <property type="entry name" value="EXOC3/Sec6"/>
</dbReference>
<proteinExistence type="inferred from homology"/>
<name>A0AAW1ZTJ0_CULAL</name>
<dbReference type="GO" id="GO:0000145">
    <property type="term" value="C:exocyst"/>
    <property type="evidence" value="ECO:0007669"/>
    <property type="project" value="InterPro"/>
</dbReference>
<evidence type="ECO:0008006" key="5">
    <source>
        <dbReference type="Google" id="ProtNLM"/>
    </source>
</evidence>
<dbReference type="AlphaFoldDB" id="A0AAW1ZTJ0"/>
<feature type="coiled-coil region" evidence="2">
    <location>
        <begin position="345"/>
        <end position="372"/>
    </location>
</feature>
<sequence>MLKKAYLNLLSMRLELQKEWEAVGEGTPPTDLVNKQTDVNMLLGTLRDKMSVIVRNSSALSPCNKELLVYVAYIILEEEKRQGEPGVMQGWREAWRHAIRDGVRDTLKKVHLDSREENASWLAVHLELLGKAVVEDLERVKTELLSSYPEDFKAFETYVSCHHEAVGEHLKTLLEKVTELKDYYALLDFIVHRYPSDLRDKQRTLIMEEDLLNKIKTLYRDRQEDDFKSALENIIIIEKEVWTKKKSPYRTDDGFLTSETYMDICQRIASYAGNLEKIDENLGKSVVCFCLEELNPFHTRFEKEFLQHTSSLLTSDLLDSCLWVQYHISYINSFNSLKENVQCYKKICSAQVEQLEKQVDGLIQRLSQTLIKHLKTDVKPYIDGMMTKKWLKTDEDFKEVASRIENYRGLCKSMRAPSAQVFVNDVHYYVAREYVSQLMKKKYSCKKSKNEDAAAKMREQWNELKKLFEDMGSSLNWLYPLGDYLSDIIGMENEKKIKDLLIPLVSNYPDISKKQLSAVLYFRDNGFSLEKHNVINQFTVLKRDAGNTNYDHSFFTDIE</sequence>
<dbReference type="PANTHER" id="PTHR21292">
    <property type="entry name" value="EXOCYST COMPLEX COMPONENT SEC6-RELATED"/>
    <property type="match status" value="1"/>
</dbReference>
<evidence type="ECO:0000313" key="4">
    <source>
        <dbReference type="Proteomes" id="UP001479290"/>
    </source>
</evidence>
<comment type="caution">
    <text evidence="3">The sequence shown here is derived from an EMBL/GenBank/DDBJ whole genome shotgun (WGS) entry which is preliminary data.</text>
</comment>
<dbReference type="PANTHER" id="PTHR21292:SF7">
    <property type="entry name" value="EXOCYST COMPLEX COMPONENT 3-LIKE 2"/>
    <property type="match status" value="1"/>
</dbReference>
<organism evidence="3 4">
    <name type="scientific">Culter alburnus</name>
    <name type="common">Topmouth culter</name>
    <dbReference type="NCBI Taxonomy" id="194366"/>
    <lineage>
        <taxon>Eukaryota</taxon>
        <taxon>Metazoa</taxon>
        <taxon>Chordata</taxon>
        <taxon>Craniata</taxon>
        <taxon>Vertebrata</taxon>
        <taxon>Euteleostomi</taxon>
        <taxon>Actinopterygii</taxon>
        <taxon>Neopterygii</taxon>
        <taxon>Teleostei</taxon>
        <taxon>Ostariophysi</taxon>
        <taxon>Cypriniformes</taxon>
        <taxon>Xenocyprididae</taxon>
        <taxon>Xenocypridinae</taxon>
        <taxon>Culter</taxon>
    </lineage>
</organism>
<dbReference type="Gene3D" id="1.10.357.70">
    <property type="entry name" value="Exocyst complex component Sec6, C-terminal domain"/>
    <property type="match status" value="1"/>
</dbReference>
<keyword evidence="2" id="KW-0175">Coiled coil</keyword>
<dbReference type="GO" id="GO:0000149">
    <property type="term" value="F:SNARE binding"/>
    <property type="evidence" value="ECO:0007669"/>
    <property type="project" value="TreeGrafter"/>
</dbReference>
<gene>
    <name evidence="3" type="ORF">ABG768_005853</name>
</gene>
<dbReference type="GO" id="GO:0051601">
    <property type="term" value="P:exocyst localization"/>
    <property type="evidence" value="ECO:0007669"/>
    <property type="project" value="TreeGrafter"/>
</dbReference>
<dbReference type="Pfam" id="PF06046">
    <property type="entry name" value="Sec6"/>
    <property type="match status" value="1"/>
</dbReference>
<feature type="non-terminal residue" evidence="3">
    <location>
        <position position="559"/>
    </location>
</feature>
<dbReference type="EMBL" id="JAWDJR010000013">
    <property type="protein sequence ID" value="KAK9964704.1"/>
    <property type="molecule type" value="Genomic_DNA"/>
</dbReference>
<protein>
    <recommendedName>
        <fullName evidence="5">Exocyst complex component Sec6</fullName>
    </recommendedName>
</protein>
<dbReference type="GO" id="GO:0006887">
    <property type="term" value="P:exocytosis"/>
    <property type="evidence" value="ECO:0007669"/>
    <property type="project" value="InterPro"/>
</dbReference>
<keyword evidence="4" id="KW-1185">Reference proteome</keyword>
<evidence type="ECO:0000256" key="1">
    <source>
        <dbReference type="ARBA" id="ARBA00009447"/>
    </source>
</evidence>
<dbReference type="InterPro" id="IPR042532">
    <property type="entry name" value="EXOC3/Sec6_C"/>
</dbReference>
<evidence type="ECO:0000313" key="3">
    <source>
        <dbReference type="EMBL" id="KAK9964704.1"/>
    </source>
</evidence>
<comment type="similarity">
    <text evidence="1">Belongs to the SEC6 family.</text>
</comment>
<evidence type="ECO:0000256" key="2">
    <source>
        <dbReference type="SAM" id="Coils"/>
    </source>
</evidence>